<dbReference type="GO" id="GO:0016740">
    <property type="term" value="F:transferase activity"/>
    <property type="evidence" value="ECO:0007669"/>
    <property type="project" value="UniProtKB-KW"/>
</dbReference>
<keyword evidence="3 6" id="KW-0133">Cell shape</keyword>
<keyword evidence="4 6" id="KW-0573">Peptidoglycan synthesis</keyword>
<keyword evidence="5 6" id="KW-0961">Cell wall biogenesis/degradation</keyword>
<dbReference type="PANTHER" id="PTHR30582">
    <property type="entry name" value="L,D-TRANSPEPTIDASE"/>
    <property type="match status" value="1"/>
</dbReference>
<evidence type="ECO:0000259" key="8">
    <source>
        <dbReference type="PROSITE" id="PS52029"/>
    </source>
</evidence>
<gene>
    <name evidence="9" type="ORF">D1B31_12405</name>
</gene>
<evidence type="ECO:0000256" key="6">
    <source>
        <dbReference type="PROSITE-ProRule" id="PRU01373"/>
    </source>
</evidence>
<dbReference type="InterPro" id="IPR005490">
    <property type="entry name" value="LD_TPept_cat_dom"/>
</dbReference>
<evidence type="ECO:0000256" key="7">
    <source>
        <dbReference type="SAM" id="Phobius"/>
    </source>
</evidence>
<evidence type="ECO:0000313" key="9">
    <source>
        <dbReference type="EMBL" id="RHW40347.1"/>
    </source>
</evidence>
<feature type="domain" description="L,D-TPase catalytic" evidence="8">
    <location>
        <begin position="353"/>
        <end position="478"/>
    </location>
</feature>
<evidence type="ECO:0000313" key="10">
    <source>
        <dbReference type="Proteomes" id="UP000284416"/>
    </source>
</evidence>
<name>A0A417YTG3_9BACI</name>
<dbReference type="PROSITE" id="PS52029">
    <property type="entry name" value="LD_TPASE"/>
    <property type="match status" value="1"/>
</dbReference>
<evidence type="ECO:0000256" key="4">
    <source>
        <dbReference type="ARBA" id="ARBA00022984"/>
    </source>
</evidence>
<keyword evidence="7" id="KW-0472">Membrane</keyword>
<dbReference type="InterPro" id="IPR038054">
    <property type="entry name" value="LD_TPept-like_central_sf"/>
</dbReference>
<keyword evidence="7" id="KW-1133">Transmembrane helix</keyword>
<dbReference type="Pfam" id="PF12229">
    <property type="entry name" value="PG_binding_4"/>
    <property type="match status" value="1"/>
</dbReference>
<accession>A0A417YTG3</accession>
<evidence type="ECO:0000256" key="3">
    <source>
        <dbReference type="ARBA" id="ARBA00022960"/>
    </source>
</evidence>
<dbReference type="CDD" id="cd16913">
    <property type="entry name" value="YkuD_like"/>
    <property type="match status" value="1"/>
</dbReference>
<feature type="active site" description="Nucleophile" evidence="6">
    <location>
        <position position="454"/>
    </location>
</feature>
<feature type="transmembrane region" description="Helical" evidence="7">
    <location>
        <begin position="23"/>
        <end position="44"/>
    </location>
</feature>
<dbReference type="Gene3D" id="2.40.440.10">
    <property type="entry name" value="L,D-transpeptidase catalytic domain-like"/>
    <property type="match status" value="1"/>
</dbReference>
<dbReference type="SUPFAM" id="SSF143985">
    <property type="entry name" value="L,D-transpeptidase pre-catalytic domain-like"/>
    <property type="match status" value="1"/>
</dbReference>
<dbReference type="UniPathway" id="UPA00219"/>
<dbReference type="GO" id="GO:0018104">
    <property type="term" value="P:peptidoglycan-protein cross-linking"/>
    <property type="evidence" value="ECO:0007669"/>
    <property type="project" value="TreeGrafter"/>
</dbReference>
<keyword evidence="2" id="KW-0808">Transferase</keyword>
<feature type="active site" description="Proton donor/acceptor" evidence="6">
    <location>
        <position position="433"/>
    </location>
</feature>
<dbReference type="RefSeq" id="WP_118921109.1">
    <property type="nucleotide sequence ID" value="NZ_QWEG01000007.1"/>
</dbReference>
<dbReference type="Proteomes" id="UP000284416">
    <property type="component" value="Unassembled WGS sequence"/>
</dbReference>
<dbReference type="SUPFAM" id="SSF141523">
    <property type="entry name" value="L,D-transpeptidase catalytic domain-like"/>
    <property type="match status" value="1"/>
</dbReference>
<dbReference type="GO" id="GO:0005576">
    <property type="term" value="C:extracellular region"/>
    <property type="evidence" value="ECO:0007669"/>
    <property type="project" value="TreeGrafter"/>
</dbReference>
<sequence length="478" mass="53023">METSLQRPVQEVSRQKAKSSGKWKLITASILIFIGILAAAVAYYQTTRFNANVSINGVMVNGLTAEQALDELKTATLKNVVYIGQQQIIDGKDTKIGFADEDLSGVKEIFNNQQTYIPSFKKKDYSLNPGNPDAFRSHELKKQLEDKLLTMNKSLQAPKDADVVLKEGKITVLNSAAGKQYDVAGLLKEYDQQAYSSEVRLNPVYFQPIKEDSAIIKNKEQRLQALLQQTIDYKVQDQTYALKASDLIKSATVSNDMKITFDQEDLKNKLTEINNTQSTLNKDFKFKTHSGSVITIKGKGYGWALDVEKEAARMMEAFEKGEKSVSASNIHGNGWNNEGYGYETTANNGIGNTYAEVSIKEQRIWVYKNGKLVVTTNVVTGNHNTREDTSPGVWYILFKKSPSILKGSRVGSGEYAVPVNYWVPFTNSGQGIHDASWRSNWSSNAYIGAGSGGCVNVPPSVMKAIYTNLTTYDPVVVY</sequence>
<comment type="caution">
    <text evidence="9">The sequence shown here is derived from an EMBL/GenBank/DDBJ whole genome shotgun (WGS) entry which is preliminary data.</text>
</comment>
<keyword evidence="7" id="KW-0812">Transmembrane</keyword>
<dbReference type="GO" id="GO:0008360">
    <property type="term" value="P:regulation of cell shape"/>
    <property type="evidence" value="ECO:0007669"/>
    <property type="project" value="UniProtKB-UniRule"/>
</dbReference>
<proteinExistence type="predicted"/>
<evidence type="ECO:0000256" key="5">
    <source>
        <dbReference type="ARBA" id="ARBA00023316"/>
    </source>
</evidence>
<dbReference type="GO" id="GO:0071972">
    <property type="term" value="F:peptidoglycan L,D-transpeptidase activity"/>
    <property type="evidence" value="ECO:0007669"/>
    <property type="project" value="TreeGrafter"/>
</dbReference>
<reference evidence="9 10" key="1">
    <citation type="journal article" date="2017" name="Int. J. Syst. Evol. Microbiol.">
        <title>Bacillus notoginsengisoli sp. nov., a novel bacterium isolated from the rhizosphere of Panax notoginseng.</title>
        <authorList>
            <person name="Zhang M.Y."/>
            <person name="Cheng J."/>
            <person name="Cai Y."/>
            <person name="Zhang T.Y."/>
            <person name="Wu Y.Y."/>
            <person name="Manikprabhu D."/>
            <person name="Li W.J."/>
            <person name="Zhang Y.X."/>
        </authorList>
    </citation>
    <scope>NUCLEOTIDE SEQUENCE [LARGE SCALE GENOMIC DNA]</scope>
    <source>
        <strain evidence="9 10">JCM 30743</strain>
    </source>
</reference>
<dbReference type="Pfam" id="PF03734">
    <property type="entry name" value="YkuD"/>
    <property type="match status" value="1"/>
</dbReference>
<evidence type="ECO:0000256" key="1">
    <source>
        <dbReference type="ARBA" id="ARBA00004752"/>
    </source>
</evidence>
<dbReference type="PANTHER" id="PTHR30582:SF33">
    <property type="entry name" value="EXPORTED PROTEIN"/>
    <property type="match status" value="1"/>
</dbReference>
<keyword evidence="10" id="KW-1185">Reference proteome</keyword>
<dbReference type="AlphaFoldDB" id="A0A417YTG3"/>
<dbReference type="Gene3D" id="3.10.20.800">
    <property type="match status" value="1"/>
</dbReference>
<dbReference type="InterPro" id="IPR022029">
    <property type="entry name" value="YoaR-like_PG-bd"/>
</dbReference>
<dbReference type="GO" id="GO:0071555">
    <property type="term" value="P:cell wall organization"/>
    <property type="evidence" value="ECO:0007669"/>
    <property type="project" value="UniProtKB-UniRule"/>
</dbReference>
<dbReference type="OrthoDB" id="3176960at2"/>
<evidence type="ECO:0000256" key="2">
    <source>
        <dbReference type="ARBA" id="ARBA00022679"/>
    </source>
</evidence>
<dbReference type="InterPro" id="IPR038063">
    <property type="entry name" value="Transpep_catalytic_dom"/>
</dbReference>
<dbReference type="EMBL" id="QWEG01000007">
    <property type="protein sequence ID" value="RHW40347.1"/>
    <property type="molecule type" value="Genomic_DNA"/>
</dbReference>
<organism evidence="9 10">
    <name type="scientific">Neobacillus notoginsengisoli</name>
    <dbReference type="NCBI Taxonomy" id="1578198"/>
    <lineage>
        <taxon>Bacteria</taxon>
        <taxon>Bacillati</taxon>
        <taxon>Bacillota</taxon>
        <taxon>Bacilli</taxon>
        <taxon>Bacillales</taxon>
        <taxon>Bacillaceae</taxon>
        <taxon>Neobacillus</taxon>
    </lineage>
</organism>
<protein>
    <recommendedName>
        <fullName evidence="8">L,D-TPase catalytic domain-containing protein</fullName>
    </recommendedName>
</protein>
<comment type="pathway">
    <text evidence="1 6">Cell wall biogenesis; peptidoglycan biosynthesis.</text>
</comment>
<dbReference type="InterPro" id="IPR050979">
    <property type="entry name" value="LD-transpeptidase"/>
</dbReference>